<dbReference type="RefSeq" id="WP_169586090.1">
    <property type="nucleotide sequence ID" value="NZ_JABBGK010000001.1"/>
</dbReference>
<proteinExistence type="predicted"/>
<dbReference type="PROSITE" id="PS50995">
    <property type="entry name" value="HTH_MARR_2"/>
    <property type="match status" value="1"/>
</dbReference>
<dbReference type="PANTHER" id="PTHR33164:SF43">
    <property type="entry name" value="HTH-TYPE TRANSCRIPTIONAL REPRESSOR YETL"/>
    <property type="match status" value="1"/>
</dbReference>
<dbReference type="Gene3D" id="1.10.10.10">
    <property type="entry name" value="Winged helix-like DNA-binding domain superfamily/Winged helix DNA-binding domain"/>
    <property type="match status" value="1"/>
</dbReference>
<dbReference type="EMBL" id="JABBGK010000001">
    <property type="protein sequence ID" value="NML72526.1"/>
    <property type="molecule type" value="Genomic_DNA"/>
</dbReference>
<accession>A0A7Y0FU97</accession>
<dbReference type="Proteomes" id="UP000541470">
    <property type="component" value="Unassembled WGS sequence"/>
</dbReference>
<evidence type="ECO:0000313" key="2">
    <source>
        <dbReference type="EMBL" id="NML72526.1"/>
    </source>
</evidence>
<dbReference type="GO" id="GO:0006950">
    <property type="term" value="P:response to stress"/>
    <property type="evidence" value="ECO:0007669"/>
    <property type="project" value="TreeGrafter"/>
</dbReference>
<dbReference type="AlphaFoldDB" id="A0A7Y0FU97"/>
<dbReference type="SUPFAM" id="SSF46785">
    <property type="entry name" value="Winged helix' DNA-binding domain"/>
    <property type="match status" value="1"/>
</dbReference>
<comment type="caution">
    <text evidence="2">The sequence shown here is derived from an EMBL/GenBank/DDBJ whole genome shotgun (WGS) entry which is preliminary data.</text>
</comment>
<dbReference type="InterPro" id="IPR036388">
    <property type="entry name" value="WH-like_DNA-bd_sf"/>
</dbReference>
<dbReference type="InterPro" id="IPR039422">
    <property type="entry name" value="MarR/SlyA-like"/>
</dbReference>
<dbReference type="SMART" id="SM00347">
    <property type="entry name" value="HTH_MARR"/>
    <property type="match status" value="1"/>
</dbReference>
<evidence type="ECO:0000313" key="3">
    <source>
        <dbReference type="Proteomes" id="UP000541470"/>
    </source>
</evidence>
<dbReference type="PANTHER" id="PTHR33164">
    <property type="entry name" value="TRANSCRIPTIONAL REGULATOR, MARR FAMILY"/>
    <property type="match status" value="1"/>
</dbReference>
<dbReference type="InterPro" id="IPR000835">
    <property type="entry name" value="HTH_MarR-typ"/>
</dbReference>
<sequence length="157" mass="17159">MTERTAEAQALTEIMLAVFRINGRLLEGGDRLVAPLDLTSARWQVLGAIALAGEPRTVPQVGEAMGMTRQGAQKQVNKLEEDGFLECRPNPRHKRSPFYALTDKGASAYRAVDTLYSAWANVLADGLQMEQLESALALLSNVEHRLETDTHVKGSAP</sequence>
<reference evidence="2 3" key="1">
    <citation type="submission" date="2020-04" db="EMBL/GenBank/DDBJ databases">
        <title>Rhizobium sp. S-51 isolated from soil.</title>
        <authorList>
            <person name="Dahal R.H."/>
        </authorList>
    </citation>
    <scope>NUCLEOTIDE SEQUENCE [LARGE SCALE GENOMIC DNA]</scope>
    <source>
        <strain evidence="2 3">S-51</strain>
    </source>
</reference>
<organism evidence="2 3">
    <name type="scientific">Rhizobium terricola</name>
    <dbReference type="NCBI Taxonomy" id="2728849"/>
    <lineage>
        <taxon>Bacteria</taxon>
        <taxon>Pseudomonadati</taxon>
        <taxon>Pseudomonadota</taxon>
        <taxon>Alphaproteobacteria</taxon>
        <taxon>Hyphomicrobiales</taxon>
        <taxon>Rhizobiaceae</taxon>
        <taxon>Rhizobium/Agrobacterium group</taxon>
        <taxon>Rhizobium</taxon>
    </lineage>
</organism>
<feature type="domain" description="HTH marR-type" evidence="1">
    <location>
        <begin position="11"/>
        <end position="144"/>
    </location>
</feature>
<dbReference type="Pfam" id="PF12802">
    <property type="entry name" value="MarR_2"/>
    <property type="match status" value="1"/>
</dbReference>
<protein>
    <submittedName>
        <fullName evidence="2">MarR family transcriptional regulator</fullName>
    </submittedName>
</protein>
<dbReference type="InterPro" id="IPR036390">
    <property type="entry name" value="WH_DNA-bd_sf"/>
</dbReference>
<name>A0A7Y0FU97_9HYPH</name>
<dbReference type="GO" id="GO:0003700">
    <property type="term" value="F:DNA-binding transcription factor activity"/>
    <property type="evidence" value="ECO:0007669"/>
    <property type="project" value="InterPro"/>
</dbReference>
<keyword evidence="3" id="KW-1185">Reference proteome</keyword>
<gene>
    <name evidence="2" type="ORF">HHL25_00160</name>
</gene>
<evidence type="ECO:0000259" key="1">
    <source>
        <dbReference type="PROSITE" id="PS50995"/>
    </source>
</evidence>